<proteinExistence type="predicted"/>
<protein>
    <submittedName>
        <fullName evidence="1">Uncharacterized protein</fullName>
    </submittedName>
</protein>
<keyword evidence="2" id="KW-1185">Reference proteome</keyword>
<dbReference type="RefSeq" id="WP_311670365.1">
    <property type="nucleotide sequence ID" value="NZ_JAVREO010000025.1"/>
</dbReference>
<accession>A0ABU2JZ71</accession>
<gene>
    <name evidence="1" type="ORF">RM844_28895</name>
</gene>
<name>A0ABU2JZ71_9ACTN</name>
<dbReference type="EMBL" id="JAVREO010000025">
    <property type="protein sequence ID" value="MDT0270296.1"/>
    <property type="molecule type" value="Genomic_DNA"/>
</dbReference>
<evidence type="ECO:0000313" key="1">
    <source>
        <dbReference type="EMBL" id="MDT0270296.1"/>
    </source>
</evidence>
<reference evidence="2" key="1">
    <citation type="submission" date="2023-07" db="EMBL/GenBank/DDBJ databases">
        <title>30 novel species of actinomycetes from the DSMZ collection.</title>
        <authorList>
            <person name="Nouioui I."/>
        </authorList>
    </citation>
    <scope>NUCLEOTIDE SEQUENCE [LARGE SCALE GENOMIC DNA]</scope>
    <source>
        <strain evidence="2">DSM 44915</strain>
    </source>
</reference>
<dbReference type="Proteomes" id="UP001183410">
    <property type="component" value="Unassembled WGS sequence"/>
</dbReference>
<comment type="caution">
    <text evidence="1">The sequence shown here is derived from an EMBL/GenBank/DDBJ whole genome shotgun (WGS) entry which is preliminary data.</text>
</comment>
<sequence length="76" mass="8281">MHEQPTEPDSDAARAVTASARYVVTTELPEGEILVPVDSPHGTVMLVREGHMSPELAAAINSTLGWMTRCGVWNHR</sequence>
<organism evidence="1 2">
    <name type="scientific">Streptomyces chisholmiae</name>
    <dbReference type="NCBI Taxonomy" id="3075540"/>
    <lineage>
        <taxon>Bacteria</taxon>
        <taxon>Bacillati</taxon>
        <taxon>Actinomycetota</taxon>
        <taxon>Actinomycetes</taxon>
        <taxon>Kitasatosporales</taxon>
        <taxon>Streptomycetaceae</taxon>
        <taxon>Streptomyces</taxon>
    </lineage>
</organism>
<evidence type="ECO:0000313" key="2">
    <source>
        <dbReference type="Proteomes" id="UP001183410"/>
    </source>
</evidence>